<dbReference type="SUPFAM" id="SSF48008">
    <property type="entry name" value="GntR ligand-binding domain-like"/>
    <property type="match status" value="1"/>
</dbReference>
<dbReference type="GO" id="GO:0003677">
    <property type="term" value="F:DNA binding"/>
    <property type="evidence" value="ECO:0007669"/>
    <property type="project" value="UniProtKB-KW"/>
</dbReference>
<dbReference type="AlphaFoldDB" id="A0A2T0RZA9"/>
<feature type="domain" description="HTH gntR-type" evidence="5">
    <location>
        <begin position="19"/>
        <end position="87"/>
    </location>
</feature>
<organism evidence="6 7">
    <name type="scientific">Aliiruegeria haliotis</name>
    <dbReference type="NCBI Taxonomy" id="1280846"/>
    <lineage>
        <taxon>Bacteria</taxon>
        <taxon>Pseudomonadati</taxon>
        <taxon>Pseudomonadota</taxon>
        <taxon>Alphaproteobacteria</taxon>
        <taxon>Rhodobacterales</taxon>
        <taxon>Roseobacteraceae</taxon>
        <taxon>Aliiruegeria</taxon>
    </lineage>
</organism>
<dbReference type="RefSeq" id="WP_245924811.1">
    <property type="nucleotide sequence ID" value="NZ_PVTD01000001.1"/>
</dbReference>
<dbReference type="Gene3D" id="1.20.120.530">
    <property type="entry name" value="GntR ligand-binding domain-like"/>
    <property type="match status" value="1"/>
</dbReference>
<name>A0A2T0RZA9_9RHOB</name>
<dbReference type="InterPro" id="IPR036388">
    <property type="entry name" value="WH-like_DNA-bd_sf"/>
</dbReference>
<evidence type="ECO:0000259" key="5">
    <source>
        <dbReference type="PROSITE" id="PS50949"/>
    </source>
</evidence>
<keyword evidence="3" id="KW-0804">Transcription</keyword>
<evidence type="ECO:0000256" key="4">
    <source>
        <dbReference type="SAM" id="MobiDB-lite"/>
    </source>
</evidence>
<dbReference type="InterPro" id="IPR008920">
    <property type="entry name" value="TF_FadR/GntR_C"/>
</dbReference>
<dbReference type="Gene3D" id="1.10.10.10">
    <property type="entry name" value="Winged helix-like DNA-binding domain superfamily/Winged helix DNA-binding domain"/>
    <property type="match status" value="1"/>
</dbReference>
<dbReference type="Pfam" id="PF00392">
    <property type="entry name" value="GntR"/>
    <property type="match status" value="1"/>
</dbReference>
<proteinExistence type="predicted"/>
<dbReference type="GO" id="GO:0003700">
    <property type="term" value="F:DNA-binding transcription factor activity"/>
    <property type="evidence" value="ECO:0007669"/>
    <property type="project" value="InterPro"/>
</dbReference>
<dbReference type="PANTHER" id="PTHR43537:SF44">
    <property type="entry name" value="GNTR FAMILY REGULATORY PROTEIN"/>
    <property type="match status" value="1"/>
</dbReference>
<evidence type="ECO:0000256" key="3">
    <source>
        <dbReference type="ARBA" id="ARBA00023163"/>
    </source>
</evidence>
<feature type="region of interest" description="Disordered" evidence="4">
    <location>
        <begin position="1"/>
        <end position="21"/>
    </location>
</feature>
<dbReference type="SMART" id="SM00895">
    <property type="entry name" value="FCD"/>
    <property type="match status" value="1"/>
</dbReference>
<sequence>MQPVDRQQPPSPATPGSKGRASDLIVERLQEMILSGELAHNTPLPSERELMERYSASRTVIREAVATLASRGFLEAKPRFRPIVRKPGYDTALNSVGSIVELLLQQDGGIASLFESRVFVERGLVRDAALMATREDIAALKDALAANGQAVGDSERFFQTDAAFHGVLYQVPRNPIFPTLHDAYTSWLHPHWAQMANMPERNEMNYASHQAIYAAITERDPDAAEAALVQHLTTSWEHVRDTF</sequence>
<dbReference type="PANTHER" id="PTHR43537">
    <property type="entry name" value="TRANSCRIPTIONAL REGULATOR, GNTR FAMILY"/>
    <property type="match status" value="1"/>
</dbReference>
<evidence type="ECO:0000313" key="7">
    <source>
        <dbReference type="Proteomes" id="UP000239480"/>
    </source>
</evidence>
<accession>A0A2T0RZA9</accession>
<dbReference type="InterPro" id="IPR011711">
    <property type="entry name" value="GntR_C"/>
</dbReference>
<comment type="caution">
    <text evidence="6">The sequence shown here is derived from an EMBL/GenBank/DDBJ whole genome shotgun (WGS) entry which is preliminary data.</text>
</comment>
<keyword evidence="1" id="KW-0805">Transcription regulation</keyword>
<dbReference type="Proteomes" id="UP000239480">
    <property type="component" value="Unassembled WGS sequence"/>
</dbReference>
<protein>
    <submittedName>
        <fullName evidence="6">GntR family transcriptional regulator</fullName>
    </submittedName>
</protein>
<dbReference type="InterPro" id="IPR036390">
    <property type="entry name" value="WH_DNA-bd_sf"/>
</dbReference>
<dbReference type="InterPro" id="IPR000524">
    <property type="entry name" value="Tscrpt_reg_HTH_GntR"/>
</dbReference>
<dbReference type="PROSITE" id="PS50949">
    <property type="entry name" value="HTH_GNTR"/>
    <property type="match status" value="1"/>
</dbReference>
<keyword evidence="2" id="KW-0238">DNA-binding</keyword>
<reference evidence="6 7" key="1">
    <citation type="submission" date="2018-03" db="EMBL/GenBank/DDBJ databases">
        <title>Genomic Encyclopedia of Archaeal and Bacterial Type Strains, Phase II (KMG-II): from individual species to whole genera.</title>
        <authorList>
            <person name="Goeker M."/>
        </authorList>
    </citation>
    <scope>NUCLEOTIDE SEQUENCE [LARGE SCALE GENOMIC DNA]</scope>
    <source>
        <strain evidence="6 7">DSM 29328</strain>
    </source>
</reference>
<evidence type="ECO:0000256" key="2">
    <source>
        <dbReference type="ARBA" id="ARBA00023125"/>
    </source>
</evidence>
<dbReference type="SUPFAM" id="SSF46785">
    <property type="entry name" value="Winged helix' DNA-binding domain"/>
    <property type="match status" value="1"/>
</dbReference>
<dbReference type="EMBL" id="PVTD01000001">
    <property type="protein sequence ID" value="PRY26472.1"/>
    <property type="molecule type" value="Genomic_DNA"/>
</dbReference>
<dbReference type="Pfam" id="PF07729">
    <property type="entry name" value="FCD"/>
    <property type="match status" value="1"/>
</dbReference>
<evidence type="ECO:0000313" key="6">
    <source>
        <dbReference type="EMBL" id="PRY26472.1"/>
    </source>
</evidence>
<dbReference type="SMART" id="SM00345">
    <property type="entry name" value="HTH_GNTR"/>
    <property type="match status" value="1"/>
</dbReference>
<dbReference type="PRINTS" id="PR00035">
    <property type="entry name" value="HTHGNTR"/>
</dbReference>
<keyword evidence="7" id="KW-1185">Reference proteome</keyword>
<gene>
    <name evidence="6" type="ORF">CLV78_101568</name>
</gene>
<dbReference type="CDD" id="cd07377">
    <property type="entry name" value="WHTH_GntR"/>
    <property type="match status" value="1"/>
</dbReference>
<evidence type="ECO:0000256" key="1">
    <source>
        <dbReference type="ARBA" id="ARBA00023015"/>
    </source>
</evidence>